<dbReference type="EMBL" id="PYBJ01000003">
    <property type="protein sequence ID" value="PSM44043.1"/>
    <property type="molecule type" value="Genomic_DNA"/>
</dbReference>
<sequence>MEYIRDELRDNHPTEEGYRNLPEEIKDHIRRVGLFYDDIGKLVAHNVVDEELVLGAYGRAILRTWDKLAPFVYSERERHRNLTMFYFEDLAWRAKNTTMQDVHRTVGLRRLPPA</sequence>
<evidence type="ECO:0000313" key="2">
    <source>
        <dbReference type="Proteomes" id="UP000240429"/>
    </source>
</evidence>
<dbReference type="InterPro" id="IPR031876">
    <property type="entry name" value="DUF4760"/>
</dbReference>
<evidence type="ECO:0000313" key="1">
    <source>
        <dbReference type="EMBL" id="PSM44043.1"/>
    </source>
</evidence>
<dbReference type="Proteomes" id="UP000240429">
    <property type="component" value="Unassembled WGS sequence"/>
</dbReference>
<proteinExistence type="predicted"/>
<gene>
    <name evidence="1" type="ORF">C6Y14_06645</name>
</gene>
<dbReference type="AlphaFoldDB" id="A0A2P8QCT3"/>
<reference evidence="1 2" key="1">
    <citation type="submission" date="2018-03" db="EMBL/GenBank/DDBJ databases">
        <title>Streptomyces dioscori sp. nov., a novel endophytic actinobacterium isolated from bulbil of Dioscorea bulbifera L.</title>
        <authorList>
            <person name="Zhikuan W."/>
        </authorList>
    </citation>
    <scope>NUCLEOTIDE SEQUENCE [LARGE SCALE GENOMIC DNA]</scope>
    <source>
        <strain evidence="1 2">A217</strain>
    </source>
</reference>
<name>A0A2P8QCT3_9ACTN</name>
<dbReference type="Pfam" id="PF15956">
    <property type="entry name" value="DUF4760"/>
    <property type="match status" value="1"/>
</dbReference>
<keyword evidence="2" id="KW-1185">Reference proteome</keyword>
<accession>A0A2P8QCT3</accession>
<protein>
    <submittedName>
        <fullName evidence="1">Uncharacterized protein</fullName>
    </submittedName>
</protein>
<organism evidence="1 2">
    <name type="scientific">Streptomyces dioscori</name>
    <dbReference type="NCBI Taxonomy" id="2109333"/>
    <lineage>
        <taxon>Bacteria</taxon>
        <taxon>Bacillati</taxon>
        <taxon>Actinomycetota</taxon>
        <taxon>Actinomycetes</taxon>
        <taxon>Kitasatosporales</taxon>
        <taxon>Streptomycetaceae</taxon>
        <taxon>Streptomyces</taxon>
        <taxon>Streptomyces aurantiacus group</taxon>
    </lineage>
</organism>
<comment type="caution">
    <text evidence="1">The sequence shown here is derived from an EMBL/GenBank/DDBJ whole genome shotgun (WGS) entry which is preliminary data.</text>
</comment>